<dbReference type="Pfam" id="PF16363">
    <property type="entry name" value="GDP_Man_Dehyd"/>
    <property type="match status" value="1"/>
</dbReference>
<dbReference type="NCBIfam" id="TIGR01472">
    <property type="entry name" value="gmd"/>
    <property type="match status" value="1"/>
</dbReference>
<evidence type="ECO:0000256" key="7">
    <source>
        <dbReference type="ARBA" id="ARBA00059383"/>
    </source>
</evidence>
<dbReference type="RefSeq" id="WP_010441507.1">
    <property type="nucleotide sequence ID" value="NZ_AEYW01000012.1"/>
</dbReference>
<reference evidence="10 11" key="1">
    <citation type="submission" date="2018-10" db="EMBL/GenBank/DDBJ databases">
        <title>Genomic Encyclopedia of Archaeal and Bacterial Type Strains, Phase II (KMG-II): from individual species to whole genera.</title>
        <authorList>
            <person name="Goeker M."/>
        </authorList>
    </citation>
    <scope>NUCLEOTIDE SEQUENCE [LARGE SCALE GENOMIC DNA]</scope>
    <source>
        <strain evidence="10 11">DSM 29317</strain>
    </source>
</reference>
<dbReference type="CDD" id="cd05260">
    <property type="entry name" value="GDP_MD_SDR_e"/>
    <property type="match status" value="1"/>
</dbReference>
<evidence type="ECO:0000256" key="1">
    <source>
        <dbReference type="ARBA" id="ARBA00000188"/>
    </source>
</evidence>
<evidence type="ECO:0000313" key="10">
    <source>
        <dbReference type="EMBL" id="RLK07526.1"/>
    </source>
</evidence>
<protein>
    <recommendedName>
        <fullName evidence="4 8">GDP-mannose 4,6-dehydratase</fullName>
        <ecNumber evidence="4 8">4.2.1.47</ecNumber>
    </recommendedName>
    <alternativeName>
        <fullName evidence="8">GDP-D-mannose dehydratase</fullName>
    </alternativeName>
</protein>
<dbReference type="GO" id="GO:0008446">
    <property type="term" value="F:GDP-mannose 4,6-dehydratase activity"/>
    <property type="evidence" value="ECO:0007669"/>
    <property type="project" value="UniProtKB-UniRule"/>
</dbReference>
<dbReference type="Gene3D" id="3.40.50.720">
    <property type="entry name" value="NAD(P)-binding Rossmann-like Domain"/>
    <property type="match status" value="1"/>
</dbReference>
<comment type="similarity">
    <text evidence="3 8">Belongs to the NAD(P)-dependent epimerase/dehydratase family. GDP-mannose 4,6-dehydratase subfamily.</text>
</comment>
<dbReference type="OrthoDB" id="9779041at2"/>
<dbReference type="InterPro" id="IPR016040">
    <property type="entry name" value="NAD(P)-bd_dom"/>
</dbReference>
<evidence type="ECO:0000256" key="8">
    <source>
        <dbReference type="HAMAP-Rule" id="MF_00955"/>
    </source>
</evidence>
<feature type="domain" description="NAD(P)-binding" evidence="9">
    <location>
        <begin position="6"/>
        <end position="346"/>
    </location>
</feature>
<dbReference type="InterPro" id="IPR006368">
    <property type="entry name" value="GDP_Man_deHydtase"/>
</dbReference>
<dbReference type="InterPro" id="IPR036291">
    <property type="entry name" value="NAD(P)-bd_dom_sf"/>
</dbReference>
<dbReference type="GO" id="GO:0070401">
    <property type="term" value="F:NADP+ binding"/>
    <property type="evidence" value="ECO:0007669"/>
    <property type="project" value="UniProtKB-UniRule"/>
</dbReference>
<comment type="cofactor">
    <cofactor evidence="2 8">
        <name>NADP(+)</name>
        <dbReference type="ChEBI" id="CHEBI:58349"/>
    </cofactor>
</comment>
<dbReference type="HAMAP" id="MF_00955">
    <property type="entry name" value="GDP_Man_dehydratase"/>
    <property type="match status" value="1"/>
</dbReference>
<keyword evidence="6 8" id="KW-0456">Lyase</keyword>
<keyword evidence="8" id="KW-0521">NADP</keyword>
<evidence type="ECO:0000256" key="2">
    <source>
        <dbReference type="ARBA" id="ARBA00001937"/>
    </source>
</evidence>
<keyword evidence="11" id="KW-1185">Reference proteome</keyword>
<dbReference type="FunFam" id="3.40.50.720:FF:000924">
    <property type="entry name" value="GDP-mannose 4,6 dehydratase"/>
    <property type="match status" value="1"/>
</dbReference>
<gene>
    <name evidence="8" type="primary">gmd</name>
    <name evidence="10" type="ORF">CLV75_2652</name>
</gene>
<dbReference type="AlphaFoldDB" id="A0A497ZR99"/>
<evidence type="ECO:0000259" key="9">
    <source>
        <dbReference type="Pfam" id="PF16363"/>
    </source>
</evidence>
<dbReference type="EMBL" id="RCCT01000003">
    <property type="protein sequence ID" value="RLK07526.1"/>
    <property type="molecule type" value="Genomic_DNA"/>
</dbReference>
<dbReference type="EC" id="4.2.1.47" evidence="4 8"/>
<dbReference type="STRING" id="981384.GCA_000192475_02248"/>
<evidence type="ECO:0000256" key="6">
    <source>
        <dbReference type="ARBA" id="ARBA00023239"/>
    </source>
</evidence>
<dbReference type="PANTHER" id="PTHR43715:SF1">
    <property type="entry name" value="GDP-MANNOSE 4,6 DEHYDRATASE"/>
    <property type="match status" value="1"/>
</dbReference>
<keyword evidence="5" id="KW-0536">Nodulation</keyword>
<comment type="caution">
    <text evidence="8">Lacks conserved residue(s) required for the propagation of feature annotation.</text>
</comment>
<dbReference type="SUPFAM" id="SSF51735">
    <property type="entry name" value="NAD(P)-binding Rossmann-fold domains"/>
    <property type="match status" value="1"/>
</dbReference>
<comment type="catalytic activity">
    <reaction evidence="1 8">
        <text>GDP-alpha-D-mannose = GDP-4-dehydro-alpha-D-rhamnose + H2O</text>
        <dbReference type="Rhea" id="RHEA:23820"/>
        <dbReference type="ChEBI" id="CHEBI:15377"/>
        <dbReference type="ChEBI" id="CHEBI:57527"/>
        <dbReference type="ChEBI" id="CHEBI:57964"/>
        <dbReference type="EC" id="4.2.1.47"/>
    </reaction>
</comment>
<evidence type="ECO:0000313" key="11">
    <source>
        <dbReference type="Proteomes" id="UP000271700"/>
    </source>
</evidence>
<sequence length="374" mass="42087">MSKSALITGITGQDGSYLAELLLAKGYDVHGIKRRASSFNTQRIDHIYQDPHEPDPRLHLHYGDLSDTSNLTRIIQEVQPDEVYNLGAQSHVAVSFESPEYTADVDGLGTLRLLEAIRFLGLEGKTRFYQASTSELFGLVQETPQRETTPFHPRSPYGVAKLYSYWITVNYREAYGMYACNGILFNHESPRRGETFVTRKITRGLANIAQGLDDCLHMGNIDSLRDWGHARDYVKMQWLMLQQETPEDFVIATGEQYSVRQFIEWSASELGLVLEFSGEGVEEFAIVREVVGDKAPALKAGDIVMRINPRYFRPAEVDTLLGDPSKAKQKLGWEPETSVQDLCAEMVAEDLKIARRNALLKEHGMAAPVTRENG</sequence>
<dbReference type="PANTHER" id="PTHR43715">
    <property type="entry name" value="GDP-MANNOSE 4,6-DEHYDRATASE"/>
    <property type="match status" value="1"/>
</dbReference>
<dbReference type="Proteomes" id="UP000271700">
    <property type="component" value="Unassembled WGS sequence"/>
</dbReference>
<comment type="function">
    <text evidence="7 8">Catalyzes the conversion of GDP-D-mannose to GDP-4-dehydro-6-deoxy-D-mannose.</text>
</comment>
<proteinExistence type="inferred from homology"/>
<name>A0A497ZR99_9RHOB</name>
<evidence type="ECO:0000256" key="3">
    <source>
        <dbReference type="ARBA" id="ARBA00009263"/>
    </source>
</evidence>
<comment type="caution">
    <text evidence="10">The sequence shown here is derived from an EMBL/GenBank/DDBJ whole genome shotgun (WGS) entry which is preliminary data.</text>
</comment>
<organism evidence="10 11">
    <name type="scientific">Ruegeria conchae</name>
    <dbReference type="NCBI Taxonomy" id="981384"/>
    <lineage>
        <taxon>Bacteria</taxon>
        <taxon>Pseudomonadati</taxon>
        <taxon>Pseudomonadota</taxon>
        <taxon>Alphaproteobacteria</taxon>
        <taxon>Rhodobacterales</taxon>
        <taxon>Roseobacteraceae</taxon>
        <taxon>Ruegeria</taxon>
    </lineage>
</organism>
<dbReference type="GO" id="GO:0042351">
    <property type="term" value="P:'de novo' GDP-L-fucose biosynthetic process"/>
    <property type="evidence" value="ECO:0007669"/>
    <property type="project" value="TreeGrafter"/>
</dbReference>
<dbReference type="Gene3D" id="3.90.25.10">
    <property type="entry name" value="UDP-galactose 4-epimerase, domain 1"/>
    <property type="match status" value="1"/>
</dbReference>
<evidence type="ECO:0000256" key="4">
    <source>
        <dbReference type="ARBA" id="ARBA00011989"/>
    </source>
</evidence>
<accession>A0A497ZR99</accession>
<evidence type="ECO:0000256" key="5">
    <source>
        <dbReference type="ARBA" id="ARBA00022458"/>
    </source>
</evidence>